<accession>A0AAD7DNR0</accession>
<dbReference type="AlphaFoldDB" id="A0AAD7DNR0"/>
<evidence type="ECO:0000256" key="1">
    <source>
        <dbReference type="SAM" id="Coils"/>
    </source>
</evidence>
<feature type="coiled-coil region" evidence="1">
    <location>
        <begin position="58"/>
        <end position="92"/>
    </location>
</feature>
<dbReference type="Proteomes" id="UP001221757">
    <property type="component" value="Unassembled WGS sequence"/>
</dbReference>
<comment type="caution">
    <text evidence="3">The sequence shown here is derived from an EMBL/GenBank/DDBJ whole genome shotgun (WGS) entry which is preliminary data.</text>
</comment>
<sequence>MQQLDRHKTQNCELNAECECLKSTYEQGKNARDEELLMLHEENERLKADILAAGAEARETLQQAFEAERAELEEMLNVQQRVQNNLESMRVRAAARVAELGQQSAAQVPQRKPADCEDVRIDGHARARLG</sequence>
<evidence type="ECO:0000313" key="4">
    <source>
        <dbReference type="Proteomes" id="UP001221757"/>
    </source>
</evidence>
<gene>
    <name evidence="3" type="ORF">B0H17DRAFT_1198118</name>
</gene>
<dbReference type="EMBL" id="JARKIE010000035">
    <property type="protein sequence ID" value="KAJ7696189.1"/>
    <property type="molecule type" value="Genomic_DNA"/>
</dbReference>
<evidence type="ECO:0000256" key="2">
    <source>
        <dbReference type="SAM" id="MobiDB-lite"/>
    </source>
</evidence>
<feature type="region of interest" description="Disordered" evidence="2">
    <location>
        <begin position="101"/>
        <end position="122"/>
    </location>
</feature>
<protein>
    <submittedName>
        <fullName evidence="3">Uncharacterized protein</fullName>
    </submittedName>
</protein>
<keyword evidence="4" id="KW-1185">Reference proteome</keyword>
<reference evidence="3" key="1">
    <citation type="submission" date="2023-03" db="EMBL/GenBank/DDBJ databases">
        <title>Massive genome expansion in bonnet fungi (Mycena s.s.) driven by repeated elements and novel gene families across ecological guilds.</title>
        <authorList>
            <consortium name="Lawrence Berkeley National Laboratory"/>
            <person name="Harder C.B."/>
            <person name="Miyauchi S."/>
            <person name="Viragh M."/>
            <person name="Kuo A."/>
            <person name="Thoen E."/>
            <person name="Andreopoulos B."/>
            <person name="Lu D."/>
            <person name="Skrede I."/>
            <person name="Drula E."/>
            <person name="Henrissat B."/>
            <person name="Morin E."/>
            <person name="Kohler A."/>
            <person name="Barry K."/>
            <person name="LaButti K."/>
            <person name="Morin E."/>
            <person name="Salamov A."/>
            <person name="Lipzen A."/>
            <person name="Mereny Z."/>
            <person name="Hegedus B."/>
            <person name="Baldrian P."/>
            <person name="Stursova M."/>
            <person name="Weitz H."/>
            <person name="Taylor A."/>
            <person name="Grigoriev I.V."/>
            <person name="Nagy L.G."/>
            <person name="Martin F."/>
            <person name="Kauserud H."/>
        </authorList>
    </citation>
    <scope>NUCLEOTIDE SEQUENCE</scope>
    <source>
        <strain evidence="3">CBHHK067</strain>
    </source>
</reference>
<proteinExistence type="predicted"/>
<feature type="compositionally biased region" description="Basic and acidic residues" evidence="2">
    <location>
        <begin position="112"/>
        <end position="122"/>
    </location>
</feature>
<evidence type="ECO:0000313" key="3">
    <source>
        <dbReference type="EMBL" id="KAJ7696189.1"/>
    </source>
</evidence>
<organism evidence="3 4">
    <name type="scientific">Mycena rosella</name>
    <name type="common">Pink bonnet</name>
    <name type="synonym">Agaricus rosellus</name>
    <dbReference type="NCBI Taxonomy" id="1033263"/>
    <lineage>
        <taxon>Eukaryota</taxon>
        <taxon>Fungi</taxon>
        <taxon>Dikarya</taxon>
        <taxon>Basidiomycota</taxon>
        <taxon>Agaricomycotina</taxon>
        <taxon>Agaricomycetes</taxon>
        <taxon>Agaricomycetidae</taxon>
        <taxon>Agaricales</taxon>
        <taxon>Marasmiineae</taxon>
        <taxon>Mycenaceae</taxon>
        <taxon>Mycena</taxon>
    </lineage>
</organism>
<keyword evidence="1" id="KW-0175">Coiled coil</keyword>
<name>A0AAD7DNR0_MYCRO</name>